<comment type="caution">
    <text evidence="1">The sequence shown here is derived from an EMBL/GenBank/DDBJ whole genome shotgun (WGS) entry which is preliminary data.</text>
</comment>
<dbReference type="Proteomes" id="UP000655588">
    <property type="component" value="Unassembled WGS sequence"/>
</dbReference>
<organism evidence="1 2">
    <name type="scientific">Frieseomelitta varia</name>
    <dbReference type="NCBI Taxonomy" id="561572"/>
    <lineage>
        <taxon>Eukaryota</taxon>
        <taxon>Metazoa</taxon>
        <taxon>Ecdysozoa</taxon>
        <taxon>Arthropoda</taxon>
        <taxon>Hexapoda</taxon>
        <taxon>Insecta</taxon>
        <taxon>Pterygota</taxon>
        <taxon>Neoptera</taxon>
        <taxon>Endopterygota</taxon>
        <taxon>Hymenoptera</taxon>
        <taxon>Apocrita</taxon>
        <taxon>Aculeata</taxon>
        <taxon>Apoidea</taxon>
        <taxon>Anthophila</taxon>
        <taxon>Apidae</taxon>
        <taxon>Frieseomelitta</taxon>
    </lineage>
</organism>
<gene>
    <name evidence="1" type="ORF">E2986_10645</name>
</gene>
<evidence type="ECO:0000313" key="1">
    <source>
        <dbReference type="EMBL" id="KAF3427325.1"/>
    </source>
</evidence>
<dbReference type="EMBL" id="WNWW01000258">
    <property type="protein sequence ID" value="KAF3427325.1"/>
    <property type="molecule type" value="Genomic_DNA"/>
</dbReference>
<proteinExistence type="predicted"/>
<reference evidence="1" key="1">
    <citation type="submission" date="2019-11" db="EMBL/GenBank/DDBJ databases">
        <title>The nuclear and mitochondrial genomes of Frieseomelitta varia - a highly eusocial stingless bee (Meliponini) with a permanently sterile worker caste.</title>
        <authorList>
            <person name="Freitas F.C.P."/>
            <person name="Lourenco A.P."/>
            <person name="Nunes F.M.F."/>
            <person name="Paschoal A.R."/>
            <person name="Abreu F.C.P."/>
            <person name="Barbin F.O."/>
            <person name="Bataglia L."/>
            <person name="Cardoso-Junior C.A.M."/>
            <person name="Cervoni M.S."/>
            <person name="Silva S.R."/>
            <person name="Dalarmi F."/>
            <person name="Del Lama M.A."/>
            <person name="Depintor T.S."/>
            <person name="Ferreira K.M."/>
            <person name="Goria P.S."/>
            <person name="Jaskot M.C."/>
            <person name="Lago D.C."/>
            <person name="Luna-Lucena D."/>
            <person name="Moda L.M."/>
            <person name="Nascimento L."/>
            <person name="Pedrino M."/>
            <person name="Rabico F.O."/>
            <person name="Sanches F.C."/>
            <person name="Santos D.E."/>
            <person name="Santos C.G."/>
            <person name="Vieira J."/>
            <person name="Lopes T.F."/>
            <person name="Barchuk A.R."/>
            <person name="Hartfelder K."/>
            <person name="Simoes Z.L.P."/>
            <person name="Bitondi M.M.G."/>
            <person name="Pinheiro D.G."/>
        </authorList>
    </citation>
    <scope>NUCLEOTIDE SEQUENCE</scope>
    <source>
        <strain evidence="1">USP_RPSP 00005682</strain>
        <tissue evidence="1">Whole individual</tissue>
    </source>
</reference>
<accession>A0A833S9T8</accession>
<sequence>MSRRPEHLAPPELFYDESEARKYTKNNPVDFDELRSKMQDLKRQTYWFKSCIKMSIFSTA</sequence>
<evidence type="ECO:0000313" key="2">
    <source>
        <dbReference type="Proteomes" id="UP000655588"/>
    </source>
</evidence>
<keyword evidence="2" id="KW-1185">Reference proteome</keyword>
<name>A0A833S9T8_9HYME</name>
<dbReference type="AlphaFoldDB" id="A0A833S9T8"/>
<protein>
    <submittedName>
        <fullName evidence="1">Uncharacterized protein</fullName>
    </submittedName>
</protein>